<feature type="binding site" evidence="8">
    <location>
        <position position="67"/>
    </location>
    <ligand>
        <name>Zn(2+)</name>
        <dbReference type="ChEBI" id="CHEBI:29105"/>
        <label>2</label>
        <note>catalytic</note>
    </ligand>
</feature>
<evidence type="ECO:0000256" key="4">
    <source>
        <dbReference type="ARBA" id="ARBA00022723"/>
    </source>
</evidence>
<reference evidence="9 10" key="1">
    <citation type="submission" date="2019-07" db="EMBL/GenBank/DDBJ databases">
        <title>Draft genome for Aliikangiella sp. M105.</title>
        <authorList>
            <person name="Wang G."/>
        </authorList>
    </citation>
    <scope>NUCLEOTIDE SEQUENCE [LARGE SCALE GENOMIC DNA]</scope>
    <source>
        <strain evidence="9 10">M105</strain>
    </source>
</reference>
<dbReference type="PANTHER" id="PTHR46018:SF2">
    <property type="entry name" value="ZINC PHOSPHODIESTERASE ELAC PROTEIN 1"/>
    <property type="match status" value="1"/>
</dbReference>
<evidence type="ECO:0000256" key="8">
    <source>
        <dbReference type="HAMAP-Rule" id="MF_01818"/>
    </source>
</evidence>
<comment type="function">
    <text evidence="8">Zinc phosphodiesterase, which displays some tRNA 3'-processing endonuclease activity. Probably involved in tRNA maturation, by removing a 3'-trailer from precursor tRNA.</text>
</comment>
<keyword evidence="10" id="KW-1185">Reference proteome</keyword>
<organism evidence="9 10">
    <name type="scientific">Aliikangiella coralliicola</name>
    <dbReference type="NCBI Taxonomy" id="2592383"/>
    <lineage>
        <taxon>Bacteria</taxon>
        <taxon>Pseudomonadati</taxon>
        <taxon>Pseudomonadota</taxon>
        <taxon>Gammaproteobacteria</taxon>
        <taxon>Oceanospirillales</taxon>
        <taxon>Pleioneaceae</taxon>
        <taxon>Aliikangiella</taxon>
    </lineage>
</organism>
<evidence type="ECO:0000256" key="1">
    <source>
        <dbReference type="ARBA" id="ARBA00011738"/>
    </source>
</evidence>
<evidence type="ECO:0000256" key="2">
    <source>
        <dbReference type="ARBA" id="ARBA00022694"/>
    </source>
</evidence>
<evidence type="ECO:0000256" key="7">
    <source>
        <dbReference type="ARBA" id="ARBA00022833"/>
    </source>
</evidence>
<keyword evidence="5 8" id="KW-0255">Endonuclease</keyword>
<evidence type="ECO:0000313" key="10">
    <source>
        <dbReference type="Proteomes" id="UP000315439"/>
    </source>
</evidence>
<dbReference type="OrthoDB" id="9803916at2"/>
<comment type="similarity">
    <text evidence="8">Belongs to the RNase Z family.</text>
</comment>
<dbReference type="GO" id="GO:0008270">
    <property type="term" value="F:zinc ion binding"/>
    <property type="evidence" value="ECO:0007669"/>
    <property type="project" value="UniProtKB-UniRule"/>
</dbReference>
<feature type="binding site" evidence="8">
    <location>
        <position position="62"/>
    </location>
    <ligand>
        <name>Zn(2+)</name>
        <dbReference type="ChEBI" id="CHEBI:29105"/>
        <label>1</label>
        <note>catalytic</note>
    </ligand>
</feature>
<dbReference type="Pfam" id="PF23023">
    <property type="entry name" value="Anti-Pycsar_Apyc1"/>
    <property type="match status" value="1"/>
</dbReference>
<dbReference type="EMBL" id="VIKS01000001">
    <property type="protein sequence ID" value="TQV89314.1"/>
    <property type="molecule type" value="Genomic_DNA"/>
</dbReference>
<feature type="binding site" evidence="8">
    <location>
        <position position="64"/>
    </location>
    <ligand>
        <name>Zn(2+)</name>
        <dbReference type="ChEBI" id="CHEBI:29105"/>
        <label>1</label>
        <note>catalytic</note>
    </ligand>
</feature>
<gene>
    <name evidence="8" type="primary">rnz</name>
    <name evidence="9" type="ORF">FLL46_00055</name>
</gene>
<dbReference type="CDD" id="cd07717">
    <property type="entry name" value="RNaseZ_ZiPD-like_MBL-fold"/>
    <property type="match status" value="1"/>
</dbReference>
<keyword evidence="7 8" id="KW-0862">Zinc</keyword>
<comment type="subunit">
    <text evidence="1 8">Homodimer.</text>
</comment>
<keyword evidence="6 8" id="KW-0378">Hydrolase</keyword>
<dbReference type="Proteomes" id="UP000315439">
    <property type="component" value="Unassembled WGS sequence"/>
</dbReference>
<protein>
    <recommendedName>
        <fullName evidence="8">Ribonuclease Z</fullName>
        <shortName evidence="8">RNase Z</shortName>
        <ecNumber evidence="8">3.1.26.11</ecNumber>
    </recommendedName>
    <alternativeName>
        <fullName evidence="8">tRNA 3 endonuclease</fullName>
    </alternativeName>
    <alternativeName>
        <fullName evidence="8">tRNase Z</fullName>
    </alternativeName>
</protein>
<feature type="binding site" evidence="8">
    <location>
        <position position="66"/>
    </location>
    <ligand>
        <name>Zn(2+)</name>
        <dbReference type="ChEBI" id="CHEBI:29105"/>
        <label>2</label>
        <note>catalytic</note>
    </ligand>
</feature>
<keyword evidence="4 8" id="KW-0479">Metal-binding</keyword>
<dbReference type="HAMAP" id="MF_01818">
    <property type="entry name" value="RNase_Z_BN"/>
    <property type="match status" value="1"/>
</dbReference>
<evidence type="ECO:0000256" key="5">
    <source>
        <dbReference type="ARBA" id="ARBA00022759"/>
    </source>
</evidence>
<sequence length="332" mass="36855">MEIVFLGTSSGVPTKTRNVSGIGFRQQNSKSWLLIDCGEGTQHRILHTNLSLTNLSAILITHVHGDHCYGLPGILASASMSGRNEPLTIIAPKPIQHFINAVIETSELNLNYQLNFIDVEKLTDSTSVGNIEIRAVLLSHRVPSFAYALTERPTKNRLDQEKLIKDGILRGPMWGKLQSGQSITLENGKVILPDNYLLPDKNNRTVIICGDNDDPHRLATLKSDTTFEANVELVVHEATYTQEVAEKVGAGPQHSCAKRISEYAESTGLKNLILTHFSPRYQDLPSPSPSIVDIEEEARRYYSGNLFLANDLDIFRLDKNGNLIHTKYNTGK</sequence>
<comment type="caution">
    <text evidence="9">The sequence shown here is derived from an EMBL/GenBank/DDBJ whole genome shotgun (WGS) entry which is preliminary data.</text>
</comment>
<comment type="catalytic activity">
    <reaction evidence="8">
        <text>Endonucleolytic cleavage of RNA, removing extra 3' nucleotides from tRNA precursor, generating 3' termini of tRNAs. A 3'-hydroxy group is left at the tRNA terminus and a 5'-phosphoryl group is left at the trailer molecule.</text>
        <dbReference type="EC" id="3.1.26.11"/>
    </reaction>
</comment>
<feature type="active site" description="Proton acceptor" evidence="8">
    <location>
        <position position="66"/>
    </location>
</feature>
<dbReference type="SUPFAM" id="SSF56281">
    <property type="entry name" value="Metallo-hydrolase/oxidoreductase"/>
    <property type="match status" value="1"/>
</dbReference>
<feature type="binding site" evidence="8">
    <location>
        <position position="276"/>
    </location>
    <ligand>
        <name>Zn(2+)</name>
        <dbReference type="ChEBI" id="CHEBI:29105"/>
        <label>2</label>
        <note>catalytic</note>
    </ligand>
</feature>
<feature type="binding site" evidence="8">
    <location>
        <position position="211"/>
    </location>
    <ligand>
        <name>Zn(2+)</name>
        <dbReference type="ChEBI" id="CHEBI:29105"/>
        <label>2</label>
        <note>catalytic</note>
    </ligand>
</feature>
<dbReference type="GO" id="GO:0042781">
    <property type="term" value="F:3'-tRNA processing endoribonuclease activity"/>
    <property type="evidence" value="ECO:0007669"/>
    <property type="project" value="UniProtKB-UniRule"/>
</dbReference>
<dbReference type="PANTHER" id="PTHR46018">
    <property type="entry name" value="ZINC PHOSPHODIESTERASE ELAC PROTEIN 1"/>
    <property type="match status" value="1"/>
</dbReference>
<proteinExistence type="inferred from homology"/>
<evidence type="ECO:0000256" key="6">
    <source>
        <dbReference type="ARBA" id="ARBA00022801"/>
    </source>
</evidence>
<evidence type="ECO:0000256" key="3">
    <source>
        <dbReference type="ARBA" id="ARBA00022722"/>
    </source>
</evidence>
<dbReference type="AlphaFoldDB" id="A0A545UIL2"/>
<dbReference type="InterPro" id="IPR036866">
    <property type="entry name" value="RibonucZ/Hydroxyglut_hydro"/>
</dbReference>
<name>A0A545UIL2_9GAMM</name>
<keyword evidence="3 8" id="KW-0540">Nuclease</keyword>
<keyword evidence="2 8" id="KW-0819">tRNA processing</keyword>
<feature type="binding site" evidence="8">
    <location>
        <position position="211"/>
    </location>
    <ligand>
        <name>Zn(2+)</name>
        <dbReference type="ChEBI" id="CHEBI:29105"/>
        <label>1</label>
        <note>catalytic</note>
    </ligand>
</feature>
<evidence type="ECO:0000313" key="9">
    <source>
        <dbReference type="EMBL" id="TQV89314.1"/>
    </source>
</evidence>
<dbReference type="RefSeq" id="WP_142891378.1">
    <property type="nucleotide sequence ID" value="NZ_ML660160.1"/>
</dbReference>
<dbReference type="InterPro" id="IPR013471">
    <property type="entry name" value="RNase_Z/BN"/>
</dbReference>
<feature type="binding site" evidence="8">
    <location>
        <position position="140"/>
    </location>
    <ligand>
        <name>Zn(2+)</name>
        <dbReference type="ChEBI" id="CHEBI:29105"/>
        <label>1</label>
        <note>catalytic</note>
    </ligand>
</feature>
<accession>A0A545UIL2</accession>
<dbReference type="EC" id="3.1.26.11" evidence="8"/>
<comment type="cofactor">
    <cofactor evidence="8">
        <name>Zn(2+)</name>
        <dbReference type="ChEBI" id="CHEBI:29105"/>
    </cofactor>
    <text evidence="8">Binds 2 Zn(2+) ions.</text>
</comment>
<dbReference type="Gene3D" id="3.60.15.10">
    <property type="entry name" value="Ribonuclease Z/Hydroxyacylglutathione hydrolase-like"/>
    <property type="match status" value="1"/>
</dbReference>